<evidence type="ECO:0000313" key="5">
    <source>
        <dbReference type="Proteomes" id="UP001596011"/>
    </source>
</evidence>
<dbReference type="InterPro" id="IPR036291">
    <property type="entry name" value="NAD(P)-bd_dom_sf"/>
</dbReference>
<dbReference type="EMBL" id="JBHSFI010000001">
    <property type="protein sequence ID" value="MFC4626764.1"/>
    <property type="molecule type" value="Genomic_DNA"/>
</dbReference>
<reference evidence="5" key="1">
    <citation type="journal article" date="2019" name="Int. J. Syst. Evol. Microbiol.">
        <title>The Global Catalogue of Microorganisms (GCM) 10K type strain sequencing project: providing services to taxonomists for standard genome sequencing and annotation.</title>
        <authorList>
            <consortium name="The Broad Institute Genomics Platform"/>
            <consortium name="The Broad Institute Genome Sequencing Center for Infectious Disease"/>
            <person name="Wu L."/>
            <person name="Ma J."/>
        </authorList>
    </citation>
    <scope>NUCLEOTIDE SEQUENCE [LARGE SCALE GENOMIC DNA]</scope>
    <source>
        <strain evidence="5">CCUG 42722</strain>
    </source>
</reference>
<dbReference type="PANTHER" id="PTHR43333">
    <property type="entry name" value="2-HACID_DH_C DOMAIN-CONTAINING PROTEIN"/>
    <property type="match status" value="1"/>
</dbReference>
<keyword evidence="1" id="KW-0560">Oxidoreductase</keyword>
<keyword evidence="5" id="KW-1185">Reference proteome</keyword>
<dbReference type="SUPFAM" id="SSF51735">
    <property type="entry name" value="NAD(P)-binding Rossmann-fold domains"/>
    <property type="match status" value="1"/>
</dbReference>
<evidence type="ECO:0000256" key="2">
    <source>
        <dbReference type="ARBA" id="ARBA00023027"/>
    </source>
</evidence>
<evidence type="ECO:0000313" key="4">
    <source>
        <dbReference type="EMBL" id="MFC4626764.1"/>
    </source>
</evidence>
<accession>A0ABV9HBQ3</accession>
<evidence type="ECO:0000259" key="3">
    <source>
        <dbReference type="Pfam" id="PF02826"/>
    </source>
</evidence>
<feature type="domain" description="D-isomer specific 2-hydroxyacid dehydrogenase NAD-binding" evidence="3">
    <location>
        <begin position="118"/>
        <end position="280"/>
    </location>
</feature>
<name>A0ABV9HBQ3_9MICO</name>
<gene>
    <name evidence="4" type="ORF">ACFO6V_00875</name>
</gene>
<dbReference type="RefSeq" id="WP_377131197.1">
    <property type="nucleotide sequence ID" value="NZ_JBHSFI010000001.1"/>
</dbReference>
<keyword evidence="2" id="KW-0520">NAD</keyword>
<dbReference type="PANTHER" id="PTHR43333:SF1">
    <property type="entry name" value="D-ISOMER SPECIFIC 2-HYDROXYACID DEHYDROGENASE NAD-BINDING DOMAIN-CONTAINING PROTEIN"/>
    <property type="match status" value="1"/>
</dbReference>
<dbReference type="Pfam" id="PF02826">
    <property type="entry name" value="2-Hacid_dh_C"/>
    <property type="match status" value="1"/>
</dbReference>
<dbReference type="Gene3D" id="3.40.50.720">
    <property type="entry name" value="NAD(P)-binding Rossmann-like Domain"/>
    <property type="match status" value="2"/>
</dbReference>
<evidence type="ECO:0000256" key="1">
    <source>
        <dbReference type="ARBA" id="ARBA00023002"/>
    </source>
</evidence>
<comment type="caution">
    <text evidence="4">The sequence shown here is derived from an EMBL/GenBank/DDBJ whole genome shotgun (WGS) entry which is preliminary data.</text>
</comment>
<organism evidence="4 5">
    <name type="scientific">Promicromonospora alba</name>
    <dbReference type="NCBI Taxonomy" id="1616110"/>
    <lineage>
        <taxon>Bacteria</taxon>
        <taxon>Bacillati</taxon>
        <taxon>Actinomycetota</taxon>
        <taxon>Actinomycetes</taxon>
        <taxon>Micrococcales</taxon>
        <taxon>Promicromonosporaceae</taxon>
        <taxon>Promicromonospora</taxon>
    </lineage>
</organism>
<protein>
    <submittedName>
        <fullName evidence="4">NAD(P)-dependent oxidoreductase</fullName>
    </submittedName>
</protein>
<dbReference type="Proteomes" id="UP001596011">
    <property type="component" value="Unassembled WGS sequence"/>
</dbReference>
<sequence length="315" mass="33223">MTSEHAVRELAEALLASPTVRLGDDVEPAWRDTLASWAHANGLELTRDAATLAITTRPAHAVGASWVHSPFAGVEHLAPALADQVLLTRTTGTMPHRIAEYVLAWVFAERWQTARYVADSATATWDPSDPPAPRARDGAVVIGTGAMGRAIARTLAVVGHRVTGLSRSGHPDDAFDVVLPLAEMHRTPALDGPGADVLVLALPHTPQTAGLITPELLRAFDGVHLLNIGRGSAIRTDTLLDAIATGHVRHATLDVTEEEPLGASSPLWRRPEITVTPHVSGLTLSSDVVAGLDAALKAIRAGVRPASAVALDRGY</sequence>
<dbReference type="InterPro" id="IPR006140">
    <property type="entry name" value="D-isomer_DH_NAD-bd"/>
</dbReference>
<proteinExistence type="predicted"/>